<dbReference type="Proteomes" id="UP001232245">
    <property type="component" value="Unassembled WGS sequence"/>
</dbReference>
<dbReference type="RefSeq" id="WP_174880646.1">
    <property type="nucleotide sequence ID" value="NZ_CADEPK010000223.1"/>
</dbReference>
<sequence>MNENQIALQLFTLRNETEKDFTGTLERVAKLGYKGVEFAGYGGMSANELKQTLDYLGLKAASSHVALTLLETDLNQVIDFQQSIGNRHIVCPFLPPERRTKDSYVELISLFNDIGRKCKEAGITFSYHNHDFELVPFEDGRKPLDFIFEETNPDWVKTELDIYWLTRAGEDPVQWLKKLEGRTPLLHLKDMTTDEEQFFAELGTGGVDIESAIKQGDSQNVEWFIVEQDMSRRAPLESIDISINYLKQNIMK</sequence>
<proteinExistence type="predicted"/>
<evidence type="ECO:0000313" key="2">
    <source>
        <dbReference type="EMBL" id="MDQ0223926.1"/>
    </source>
</evidence>
<dbReference type="PANTHER" id="PTHR12110">
    <property type="entry name" value="HYDROXYPYRUVATE ISOMERASE"/>
    <property type="match status" value="1"/>
</dbReference>
<keyword evidence="3" id="KW-1185">Reference proteome</keyword>
<feature type="domain" description="Xylose isomerase-like TIM barrel" evidence="1">
    <location>
        <begin position="25"/>
        <end position="247"/>
    </location>
</feature>
<protein>
    <submittedName>
        <fullName evidence="2">Sugar phosphate isomerase/epimerase</fullName>
    </submittedName>
</protein>
<dbReference type="InterPro" id="IPR036237">
    <property type="entry name" value="Xyl_isomerase-like_sf"/>
</dbReference>
<dbReference type="InterPro" id="IPR050312">
    <property type="entry name" value="IolE/XylAMocC-like"/>
</dbReference>
<reference evidence="2 3" key="1">
    <citation type="submission" date="2023-07" db="EMBL/GenBank/DDBJ databases">
        <title>Genomic Encyclopedia of Type Strains, Phase IV (KMG-IV): sequencing the most valuable type-strain genomes for metagenomic binning, comparative biology and taxonomic classification.</title>
        <authorList>
            <person name="Goeker M."/>
        </authorList>
    </citation>
    <scope>NUCLEOTIDE SEQUENCE [LARGE SCALE GENOMIC DNA]</scope>
    <source>
        <strain evidence="2 3">DSM 17723</strain>
    </source>
</reference>
<evidence type="ECO:0000259" key="1">
    <source>
        <dbReference type="Pfam" id="PF01261"/>
    </source>
</evidence>
<accession>A0ABT9YWF5</accession>
<comment type="caution">
    <text evidence="2">The sequence shown here is derived from an EMBL/GenBank/DDBJ whole genome shotgun (WGS) entry which is preliminary data.</text>
</comment>
<dbReference type="PANTHER" id="PTHR12110:SF41">
    <property type="entry name" value="INOSOSE DEHYDRATASE"/>
    <property type="match status" value="1"/>
</dbReference>
<dbReference type="EMBL" id="JAUSTZ010000001">
    <property type="protein sequence ID" value="MDQ0223926.1"/>
    <property type="molecule type" value="Genomic_DNA"/>
</dbReference>
<dbReference type="GO" id="GO:0016853">
    <property type="term" value="F:isomerase activity"/>
    <property type="evidence" value="ECO:0007669"/>
    <property type="project" value="UniProtKB-KW"/>
</dbReference>
<evidence type="ECO:0000313" key="3">
    <source>
        <dbReference type="Proteomes" id="UP001232245"/>
    </source>
</evidence>
<gene>
    <name evidence="2" type="ORF">J2S02_000248</name>
</gene>
<name>A0ABT9YWF5_9BACI</name>
<dbReference type="SUPFAM" id="SSF51658">
    <property type="entry name" value="Xylose isomerase-like"/>
    <property type="match status" value="1"/>
</dbReference>
<keyword evidence="2" id="KW-0413">Isomerase</keyword>
<organism evidence="2 3">
    <name type="scientific">Metabacillus niabensis</name>
    <dbReference type="NCBI Taxonomy" id="324854"/>
    <lineage>
        <taxon>Bacteria</taxon>
        <taxon>Bacillati</taxon>
        <taxon>Bacillota</taxon>
        <taxon>Bacilli</taxon>
        <taxon>Bacillales</taxon>
        <taxon>Bacillaceae</taxon>
        <taxon>Metabacillus</taxon>
    </lineage>
</organism>
<dbReference type="Pfam" id="PF01261">
    <property type="entry name" value="AP_endonuc_2"/>
    <property type="match status" value="1"/>
</dbReference>
<dbReference type="Gene3D" id="3.20.20.150">
    <property type="entry name" value="Divalent-metal-dependent TIM barrel enzymes"/>
    <property type="match status" value="1"/>
</dbReference>
<dbReference type="InterPro" id="IPR013022">
    <property type="entry name" value="Xyl_isomerase-like_TIM-brl"/>
</dbReference>